<keyword evidence="5" id="KW-0297">G-protein coupled receptor</keyword>
<feature type="domain" description="G-protein coupled receptors family 1 profile" evidence="12">
    <location>
        <begin position="29"/>
        <end position="258"/>
    </location>
</feature>
<dbReference type="SUPFAM" id="SSF81321">
    <property type="entry name" value="Family A G protein-coupled receptor-like"/>
    <property type="match status" value="1"/>
</dbReference>
<feature type="transmembrane region" description="Helical" evidence="11">
    <location>
        <begin position="160"/>
        <end position="182"/>
    </location>
</feature>
<keyword evidence="7" id="KW-1015">Disulfide bond</keyword>
<evidence type="ECO:0000256" key="1">
    <source>
        <dbReference type="ARBA" id="ARBA00004651"/>
    </source>
</evidence>
<proteinExistence type="predicted"/>
<keyword evidence="9" id="KW-0325">Glycoprotein</keyword>
<evidence type="ECO:0000256" key="4">
    <source>
        <dbReference type="ARBA" id="ARBA00022989"/>
    </source>
</evidence>
<evidence type="ECO:0000256" key="10">
    <source>
        <dbReference type="ARBA" id="ARBA00023224"/>
    </source>
</evidence>
<keyword evidence="14" id="KW-1185">Reference proteome</keyword>
<dbReference type="GO" id="GO:0004930">
    <property type="term" value="F:G protein-coupled receptor activity"/>
    <property type="evidence" value="ECO:0007669"/>
    <property type="project" value="UniProtKB-KW"/>
</dbReference>
<dbReference type="PROSITE" id="PS50262">
    <property type="entry name" value="G_PROTEIN_RECEP_F1_2"/>
    <property type="match status" value="1"/>
</dbReference>
<evidence type="ECO:0000256" key="7">
    <source>
        <dbReference type="ARBA" id="ARBA00023157"/>
    </source>
</evidence>
<keyword evidence="6 11" id="KW-0472">Membrane</keyword>
<reference evidence="13" key="3">
    <citation type="submission" date="2025-09" db="UniProtKB">
        <authorList>
            <consortium name="Ensembl"/>
        </authorList>
    </citation>
    <scope>IDENTIFICATION</scope>
</reference>
<dbReference type="PANTHER" id="PTHR24234">
    <property type="entry name" value="LYSOPHOSPHATIDIC ACID RECEPTOR 5/SPHINGOSYLPHOSPHORYLCHOLINE RECEPTOR"/>
    <property type="match status" value="1"/>
</dbReference>
<dbReference type="OMA" id="ICNQKVY"/>
<dbReference type="AlphaFoldDB" id="A0A3B5K9S5"/>
<keyword evidence="10" id="KW-0807">Transducer</keyword>
<sequence>PLCYVADNTSRKRGFMFFYIFVIVLTVPSNAFALHVAWKHIRKKNELGVYLFNLALSDLSFAAGLLVWLDYLWSGVWVHGGFVCIFSINILFTNFYTSEALLCCIAFDRYLAVVHPFKYMVCRKITTATAVSAAIWVDGSHSLCFDIVLPMSDHLARISLARFFLGLIVPVVLVMFSTWRIYKAVGSNQATEEQERKQIFKLLTVVLLCLLICFGPTHVIMLLQTQVDDCRNATWLLYLNKISVAISILNPLVDPFLYCFITKSGKANISQLILFCKKKRTRRVNTRGSGLVQKSIFLVLQMMPVPGF</sequence>
<dbReference type="PANTHER" id="PTHR24234:SF15">
    <property type="entry name" value="G PROTEIN-COUPLED RECEPTOR 65"/>
    <property type="match status" value="1"/>
</dbReference>
<evidence type="ECO:0000256" key="3">
    <source>
        <dbReference type="ARBA" id="ARBA00022692"/>
    </source>
</evidence>
<keyword evidence="8" id="KW-0675">Receptor</keyword>
<dbReference type="InterPro" id="IPR000276">
    <property type="entry name" value="GPCR_Rhodpsn"/>
</dbReference>
<protein>
    <submittedName>
        <fullName evidence="13">G protein-coupled receptor 65</fullName>
    </submittedName>
</protein>
<dbReference type="InParanoid" id="A0A3B5K9S5"/>
<evidence type="ECO:0000313" key="14">
    <source>
        <dbReference type="Proteomes" id="UP000005226"/>
    </source>
</evidence>
<feature type="transmembrane region" description="Helical" evidence="11">
    <location>
        <begin position="75"/>
        <end position="92"/>
    </location>
</feature>
<evidence type="ECO:0000259" key="12">
    <source>
        <dbReference type="PROSITE" id="PS50262"/>
    </source>
</evidence>
<dbReference type="Pfam" id="PF00001">
    <property type="entry name" value="7tm_1"/>
    <property type="match status" value="2"/>
</dbReference>
<dbReference type="GeneTree" id="ENSGT01150000286937"/>
<feature type="transmembrane region" description="Helical" evidence="11">
    <location>
        <begin position="50"/>
        <end position="69"/>
    </location>
</feature>
<evidence type="ECO:0000256" key="8">
    <source>
        <dbReference type="ARBA" id="ARBA00023170"/>
    </source>
</evidence>
<accession>A0A3B5K9S5</accession>
<evidence type="ECO:0000313" key="13">
    <source>
        <dbReference type="Ensembl" id="ENSTRUP00000050125.2"/>
    </source>
</evidence>
<keyword evidence="3 11" id="KW-0812">Transmembrane</keyword>
<evidence type="ECO:0000256" key="2">
    <source>
        <dbReference type="ARBA" id="ARBA00022475"/>
    </source>
</evidence>
<dbReference type="Proteomes" id="UP000005226">
    <property type="component" value="Chromosome 2"/>
</dbReference>
<evidence type="ECO:0000256" key="6">
    <source>
        <dbReference type="ARBA" id="ARBA00023136"/>
    </source>
</evidence>
<dbReference type="Ensembl" id="ENSTRUT00000050314.2">
    <property type="protein sequence ID" value="ENSTRUP00000050125.2"/>
    <property type="gene ID" value="ENSTRUG00000022822.2"/>
</dbReference>
<reference evidence="13 14" key="1">
    <citation type="journal article" date="2011" name="Genome Biol. Evol.">
        <title>Integration of the genetic map and genome assembly of fugu facilitates insights into distinct features of genome evolution in teleosts and mammals.</title>
        <authorList>
            <person name="Kai W."/>
            <person name="Kikuchi K."/>
            <person name="Tohari S."/>
            <person name="Chew A.K."/>
            <person name="Tay A."/>
            <person name="Fujiwara A."/>
            <person name="Hosoya S."/>
            <person name="Suetake H."/>
            <person name="Naruse K."/>
            <person name="Brenner S."/>
            <person name="Suzuki Y."/>
            <person name="Venkatesh B."/>
        </authorList>
    </citation>
    <scope>NUCLEOTIDE SEQUENCE [LARGE SCALE GENOMIC DNA]</scope>
</reference>
<dbReference type="PRINTS" id="PR00237">
    <property type="entry name" value="GPCRRHODOPSN"/>
</dbReference>
<feature type="transmembrane region" description="Helical" evidence="11">
    <location>
        <begin position="16"/>
        <end position="38"/>
    </location>
</feature>
<evidence type="ECO:0000256" key="11">
    <source>
        <dbReference type="SAM" id="Phobius"/>
    </source>
</evidence>
<keyword evidence="2" id="KW-1003">Cell membrane</keyword>
<keyword evidence="4 11" id="KW-1133">Transmembrane helix</keyword>
<evidence type="ECO:0000256" key="9">
    <source>
        <dbReference type="ARBA" id="ARBA00023180"/>
    </source>
</evidence>
<evidence type="ECO:0000256" key="5">
    <source>
        <dbReference type="ARBA" id="ARBA00023040"/>
    </source>
</evidence>
<feature type="transmembrane region" description="Helical" evidence="11">
    <location>
        <begin position="202"/>
        <end position="223"/>
    </location>
</feature>
<dbReference type="GO" id="GO:0005886">
    <property type="term" value="C:plasma membrane"/>
    <property type="evidence" value="ECO:0007669"/>
    <property type="project" value="UniProtKB-SubCell"/>
</dbReference>
<dbReference type="Gene3D" id="1.20.1070.10">
    <property type="entry name" value="Rhodopsin 7-helix transmembrane proteins"/>
    <property type="match status" value="2"/>
</dbReference>
<reference evidence="13" key="2">
    <citation type="submission" date="2025-08" db="UniProtKB">
        <authorList>
            <consortium name="Ensembl"/>
        </authorList>
    </citation>
    <scope>IDENTIFICATION</scope>
</reference>
<name>A0A3B5K9S5_TAKRU</name>
<comment type="subcellular location">
    <subcellularLocation>
        <location evidence="1">Cell membrane</location>
        <topology evidence="1">Multi-pass membrane protein</topology>
    </subcellularLocation>
</comment>
<organism evidence="13 14">
    <name type="scientific">Takifugu rubripes</name>
    <name type="common">Japanese pufferfish</name>
    <name type="synonym">Fugu rubripes</name>
    <dbReference type="NCBI Taxonomy" id="31033"/>
    <lineage>
        <taxon>Eukaryota</taxon>
        <taxon>Metazoa</taxon>
        <taxon>Chordata</taxon>
        <taxon>Craniata</taxon>
        <taxon>Vertebrata</taxon>
        <taxon>Euteleostomi</taxon>
        <taxon>Actinopterygii</taxon>
        <taxon>Neopterygii</taxon>
        <taxon>Teleostei</taxon>
        <taxon>Neoteleostei</taxon>
        <taxon>Acanthomorphata</taxon>
        <taxon>Eupercaria</taxon>
        <taxon>Tetraodontiformes</taxon>
        <taxon>Tetradontoidea</taxon>
        <taxon>Tetraodontidae</taxon>
        <taxon>Takifugu</taxon>
    </lineage>
</organism>
<feature type="transmembrane region" description="Helical" evidence="11">
    <location>
        <begin position="235"/>
        <end position="253"/>
    </location>
</feature>
<dbReference type="InterPro" id="IPR017452">
    <property type="entry name" value="GPCR_Rhodpsn_7TM"/>
</dbReference>